<accession>A0AAV4XNR8</accession>
<dbReference type="EMBL" id="BPLR01018087">
    <property type="protein sequence ID" value="GIY96787.1"/>
    <property type="molecule type" value="Genomic_DNA"/>
</dbReference>
<proteinExistence type="predicted"/>
<gene>
    <name evidence="1" type="ORF">CEXT_560071</name>
</gene>
<sequence>MRESNVVLPISFLVRRQSGQGILLREFFSIARYANGQRKKKNVSIEHFVSIVIARLMLCFRPIRKHRAQFSWHCRPRKNAEAGIVFCVTRSDK</sequence>
<dbReference type="Proteomes" id="UP001054945">
    <property type="component" value="Unassembled WGS sequence"/>
</dbReference>
<protein>
    <submittedName>
        <fullName evidence="1">Uncharacterized protein</fullName>
    </submittedName>
</protein>
<evidence type="ECO:0000313" key="1">
    <source>
        <dbReference type="EMBL" id="GIY96787.1"/>
    </source>
</evidence>
<reference evidence="1 2" key="1">
    <citation type="submission" date="2021-06" db="EMBL/GenBank/DDBJ databases">
        <title>Caerostris extrusa draft genome.</title>
        <authorList>
            <person name="Kono N."/>
            <person name="Arakawa K."/>
        </authorList>
    </citation>
    <scope>NUCLEOTIDE SEQUENCE [LARGE SCALE GENOMIC DNA]</scope>
</reference>
<organism evidence="1 2">
    <name type="scientific">Caerostris extrusa</name>
    <name type="common">Bark spider</name>
    <name type="synonym">Caerostris bankana</name>
    <dbReference type="NCBI Taxonomy" id="172846"/>
    <lineage>
        <taxon>Eukaryota</taxon>
        <taxon>Metazoa</taxon>
        <taxon>Ecdysozoa</taxon>
        <taxon>Arthropoda</taxon>
        <taxon>Chelicerata</taxon>
        <taxon>Arachnida</taxon>
        <taxon>Araneae</taxon>
        <taxon>Araneomorphae</taxon>
        <taxon>Entelegynae</taxon>
        <taxon>Araneoidea</taxon>
        <taxon>Araneidae</taxon>
        <taxon>Caerostris</taxon>
    </lineage>
</organism>
<keyword evidence="2" id="KW-1185">Reference proteome</keyword>
<comment type="caution">
    <text evidence="1">The sequence shown here is derived from an EMBL/GenBank/DDBJ whole genome shotgun (WGS) entry which is preliminary data.</text>
</comment>
<dbReference type="AlphaFoldDB" id="A0AAV4XNR8"/>
<name>A0AAV4XNR8_CAEEX</name>
<evidence type="ECO:0000313" key="2">
    <source>
        <dbReference type="Proteomes" id="UP001054945"/>
    </source>
</evidence>